<proteinExistence type="inferred from homology"/>
<feature type="binding site" evidence="16">
    <location>
        <begin position="22"/>
        <end position="29"/>
    </location>
    <ligand>
        <name>ATP</name>
        <dbReference type="ChEBI" id="CHEBI:30616"/>
    </ligand>
</feature>
<dbReference type="InterPro" id="IPR014016">
    <property type="entry name" value="UvrD-like_ATP-bd"/>
</dbReference>
<evidence type="ECO:0000256" key="5">
    <source>
        <dbReference type="ARBA" id="ARBA00022801"/>
    </source>
</evidence>
<keyword evidence="7 15" id="KW-0269">Exonuclease</keyword>
<dbReference type="GO" id="GO:0009338">
    <property type="term" value="C:exodeoxyribonuclease V complex"/>
    <property type="evidence" value="ECO:0007669"/>
    <property type="project" value="TreeGrafter"/>
</dbReference>
<dbReference type="GO" id="GO:0005829">
    <property type="term" value="C:cytosol"/>
    <property type="evidence" value="ECO:0007669"/>
    <property type="project" value="TreeGrafter"/>
</dbReference>
<evidence type="ECO:0000256" key="15">
    <source>
        <dbReference type="HAMAP-Rule" id="MF_01485"/>
    </source>
</evidence>
<name>A0A420XGW0_9PAST</name>
<protein>
    <recommendedName>
        <fullName evidence="15">RecBCD enzyme subunit RecB</fullName>
        <ecNumber evidence="15">3.1.11.5</ecNumber>
        <ecNumber evidence="15">5.6.2.4</ecNumber>
    </recommendedName>
    <alternativeName>
        <fullName evidence="15">DNA 3'-5' helicase subunit RecB</fullName>
    </alternativeName>
    <alternativeName>
        <fullName evidence="15">Exonuclease V subunit RecB</fullName>
        <shortName evidence="15">ExoV subunit RecB</shortName>
    </alternativeName>
    <alternativeName>
        <fullName evidence="15">Helicase/nuclease RecBCD subunit RecB</fullName>
    </alternativeName>
</protein>
<dbReference type="HAMAP" id="MF_01485">
    <property type="entry name" value="RecB"/>
    <property type="match status" value="1"/>
</dbReference>
<comment type="catalytic activity">
    <reaction evidence="13 15">
        <text>Couples ATP hydrolysis with the unwinding of duplex DNA by translocating in the 3'-5' direction.</text>
        <dbReference type="EC" id="5.6.2.4"/>
    </reaction>
</comment>
<evidence type="ECO:0000256" key="3">
    <source>
        <dbReference type="ARBA" id="ARBA00022741"/>
    </source>
</evidence>
<dbReference type="PANTHER" id="PTHR11070:SF23">
    <property type="entry name" value="RECBCD ENZYME SUBUNIT RECB"/>
    <property type="match status" value="1"/>
</dbReference>
<dbReference type="SUPFAM" id="SSF52980">
    <property type="entry name" value="Restriction endonuclease-like"/>
    <property type="match status" value="1"/>
</dbReference>
<feature type="binding site" evidence="15">
    <location>
        <position position="1000"/>
    </location>
    <ligand>
        <name>Mg(2+)</name>
        <dbReference type="ChEBI" id="CHEBI:18420"/>
    </ligand>
</feature>
<feature type="region of interest" description="DNA-binding and helicase activity, interacts with RecC" evidence="15">
    <location>
        <begin position="1"/>
        <end position="907"/>
    </location>
</feature>
<keyword evidence="6 15" id="KW-0347">Helicase</keyword>
<feature type="binding site" evidence="15">
    <location>
        <position position="1111"/>
    </location>
    <ligand>
        <name>Mg(2+)</name>
        <dbReference type="ChEBI" id="CHEBI:18420"/>
    </ligand>
</feature>
<evidence type="ECO:0000256" key="7">
    <source>
        <dbReference type="ARBA" id="ARBA00022839"/>
    </source>
</evidence>
<comment type="catalytic activity">
    <reaction evidence="14 15">
        <text>ATP + H2O = ADP + phosphate + H(+)</text>
        <dbReference type="Rhea" id="RHEA:13065"/>
        <dbReference type="ChEBI" id="CHEBI:15377"/>
        <dbReference type="ChEBI" id="CHEBI:15378"/>
        <dbReference type="ChEBI" id="CHEBI:30616"/>
        <dbReference type="ChEBI" id="CHEBI:43474"/>
        <dbReference type="ChEBI" id="CHEBI:456216"/>
        <dbReference type="EC" id="5.6.2.4"/>
    </reaction>
</comment>
<dbReference type="Gene3D" id="1.10.3170.10">
    <property type="entry name" value="Recbcd, chain B, domain 2"/>
    <property type="match status" value="1"/>
</dbReference>
<dbReference type="AlphaFoldDB" id="A0A420XGW0"/>
<dbReference type="Pfam" id="PF13361">
    <property type="entry name" value="UvrD_C"/>
    <property type="match status" value="1"/>
</dbReference>
<dbReference type="GO" id="GO:0000287">
    <property type="term" value="F:magnesium ion binding"/>
    <property type="evidence" value="ECO:0007669"/>
    <property type="project" value="UniProtKB-UniRule"/>
</dbReference>
<dbReference type="GO" id="GO:0000724">
    <property type="term" value="P:double-strand break repair via homologous recombination"/>
    <property type="evidence" value="ECO:0007669"/>
    <property type="project" value="UniProtKB-UniRule"/>
</dbReference>
<dbReference type="InterPro" id="IPR011335">
    <property type="entry name" value="Restrct_endonuc-II-like"/>
</dbReference>
<dbReference type="PANTHER" id="PTHR11070">
    <property type="entry name" value="UVRD / RECB / PCRA DNA HELICASE FAMILY MEMBER"/>
    <property type="match status" value="1"/>
</dbReference>
<dbReference type="GO" id="GO:0003677">
    <property type="term" value="F:DNA binding"/>
    <property type="evidence" value="ECO:0007669"/>
    <property type="project" value="UniProtKB-UniRule"/>
</dbReference>
<keyword evidence="11 15" id="KW-0234">DNA repair</keyword>
<sequence>MTQMQTLNPISLPLDRSVLIEASAGTGKTYTMANLYLRLLLGIDCVPLQVEQILVVTFTKAATQELRDRIRQKLSDVMRYFQDPDSKEAVRAFEKAPFLREVYQQVEDNLEHALLRLKLAERDMDLASIFTIDSFCQKMLFQFAFDSGIRFDVNLQTDETELLDRLSEESWRELFYSVGVVEAKWISDTLSNPSNALNKVRSYLSGDIPPLAPEQEKWLNEDYRQSLLEFEHFSKTSCAYWLENYEAIISPIQQAFDKQNEENIKILNGVSYKEKSFQNTWLPTINRWANSENQFFPAKELSYFGQSLLEQKASKGAEVLRSEHFVKIDDFLAEYEQKFVNLAQEIESKLRYHFFLHLRQKLIEYKDHHAEKNFQDMLIYLYQALKGDNGKVLAEKIRQQYGFAMIDESQDTDQVQYEIFRRIFIDEQENQGFIMIGDPKQSIYKFRGADIFSYLDASKKVSGTFTLSKNWRSLPNVVEFVNKIFTFPDSVEASPFLYEDIGFNPTAFKETETKLENQEEVNIYLLREAYERGHYQSDLAAQHCADQIQQQLHNAEQGNLFVSEEKEEFDADGNVQSILVERTLVPKDIAILVRSHDEAKKVKQALSERDIQSVFLSEKESVYQTQEALDIIAILEACLNPYQQRAILSALGSELWGLTADEIYQIKNNEKLWEYYVELFSRSRLIWQTQGILPMLHNLFLTEQIIQRINQTDDADRRVTNILHLAELLQEKMEVTENESALLRWFSQQIEQPTGSDEQILRLESEENLIKIITIHKSKGLEYPVVWLPFLGKKSQGFSGKGMSIYRQEDNQIAWDLLGDDEDIKALQNKAEYAEDLRLLYVALTRAKYQLHVILPEKWSANWNAMHYLLTDGLPQKDTDTAVCLEKKSIAYRKVLLDSEPETTKFSPSSAQDIQIPKVKTFEHKIKQTHQVTSFTALHSQHSYLLQKNDGILPLAVNDEALDYDKTAQESVDVEQDNDEFIEYSPYRFPHSTKVGNILHRFLELCDFTQPIDEDKVLSVCEQLGLSEEWVEPTIAWFNAILATPFGEQPFALNQIGSHKRLNEWQFYLRLSNEKALSKLNHLLKKYSPLAKNAPDLQLFQLEGFVRGFVDCFIEVDGKFYIIDYKSNYLGHLPQDYQLENIEKKMIQYRYDLQYILYTLAAHRYLKSRLGDNYHYAQHFGGVAYLFLRGMDGTPQSGVFFEKPSEHLIEEMDALFA</sequence>
<dbReference type="SUPFAM" id="SSF52540">
    <property type="entry name" value="P-loop containing nucleoside triphosphate hydrolases"/>
    <property type="match status" value="1"/>
</dbReference>
<keyword evidence="4 15" id="KW-0227">DNA damage</keyword>
<comment type="similarity">
    <text evidence="15">Belongs to the helicase family. UvrD subfamily.</text>
</comment>
<dbReference type="Proteomes" id="UP000280099">
    <property type="component" value="Unassembled WGS sequence"/>
</dbReference>
<comment type="cofactor">
    <cofactor evidence="15">
        <name>Mg(2+)</name>
        <dbReference type="ChEBI" id="CHEBI:18420"/>
    </cofactor>
    <text evidence="15">Binds 1 Mg(2+) ion per subunit.</text>
</comment>
<keyword evidence="8 15" id="KW-0067">ATP-binding</keyword>
<dbReference type="EC" id="3.1.11.5" evidence="15"/>
<feature type="binding site" evidence="15">
    <location>
        <position position="1124"/>
    </location>
    <ligand>
        <name>Mg(2+)</name>
        <dbReference type="ChEBI" id="CHEBI:18420"/>
    </ligand>
</feature>
<reference evidence="19 20" key="1">
    <citation type="submission" date="2018-10" db="EMBL/GenBank/DDBJ databases">
        <title>Genomic Encyclopedia of Type Strains, Phase IV (KMG-IV): sequencing the most valuable type-strain genomes for metagenomic binning, comparative biology and taxonomic classification.</title>
        <authorList>
            <person name="Goeker M."/>
        </authorList>
    </citation>
    <scope>NUCLEOTIDE SEQUENCE [LARGE SCALE GENOMIC DNA]</scope>
    <source>
        <strain evidence="19 20">DSM 23800</strain>
    </source>
</reference>
<keyword evidence="10 15" id="KW-0238">DNA-binding</keyword>
<keyword evidence="2 15" id="KW-0479">Metal-binding</keyword>
<feature type="region of interest" description="Nuclease activity, interacts with RecD and RecA" evidence="15">
    <location>
        <begin position="929"/>
        <end position="1217"/>
    </location>
</feature>
<comment type="miscellaneous">
    <text evidence="15">In the RecBCD complex, RecB has a slow 3'-5' helicase, an exonuclease activity and loads RecA onto ssDNA, RecD has a fast 5'-3' helicase activity, while RecC stimulates the ATPase and processivity of the RecB helicase and contributes to recognition of the Chi site.</text>
</comment>
<evidence type="ECO:0000313" key="19">
    <source>
        <dbReference type="EMBL" id="RKR72805.1"/>
    </source>
</evidence>
<comment type="catalytic activity">
    <reaction evidence="15">
        <text>Exonucleolytic cleavage (in the presence of ATP) in either 5'- to 3'- or 3'- to 5'-direction to yield 5'-phosphooligonucleotides.</text>
        <dbReference type="EC" id="3.1.11.5"/>
    </reaction>
</comment>
<comment type="function">
    <text evidence="15">A helicase/nuclease that prepares dsDNA breaks (DSB) for recombinational DNA repair. Binds to DSBs and unwinds DNA via a highly rapid and processive ATP-dependent bidirectional helicase activity. Unwinds dsDNA until it encounters a Chi (crossover hotspot instigator) sequence from the 3' direction. Cuts ssDNA a few nucleotides 3' to the Chi site. The properties and activities of the enzyme are changed at Chi. The Chi-altered holoenzyme produces a long 3'-ssDNA overhang and facilitates RecA-binding to the ssDNA for homologous DNA recombination and repair. Holoenzyme degrades any linearized DNA that is unable to undergo homologous recombination. In the holoenzyme this subunit contributes ATPase, 3'-5' helicase, exonuclease activity and loads RecA onto ssDNA.</text>
</comment>
<keyword evidence="1 15" id="KW-0540">Nuclease</keyword>
<dbReference type="InterPro" id="IPR014017">
    <property type="entry name" value="DNA_helicase_UvrD-like_C"/>
</dbReference>
<comment type="domain">
    <text evidence="15">The C-terminal domain has nuclease activity and interacts with RecD. It interacts with RecA, facilitating its loading onto ssDNA.</text>
</comment>
<comment type="domain">
    <text evidence="15">The N-terminal DNA-binding domain is a ssDNA-dependent ATPase and has ATP-dependent 3'-5' helicase function. This domain interacts with RecC.</text>
</comment>
<evidence type="ECO:0000256" key="4">
    <source>
        <dbReference type="ARBA" id="ARBA00022763"/>
    </source>
</evidence>
<evidence type="ECO:0000256" key="1">
    <source>
        <dbReference type="ARBA" id="ARBA00022722"/>
    </source>
</evidence>
<evidence type="ECO:0000256" key="11">
    <source>
        <dbReference type="ARBA" id="ARBA00023204"/>
    </source>
</evidence>
<dbReference type="PROSITE" id="PS51198">
    <property type="entry name" value="UVRD_HELICASE_ATP_BIND"/>
    <property type="match status" value="1"/>
</dbReference>
<dbReference type="PROSITE" id="PS51217">
    <property type="entry name" value="UVRD_HELICASE_CTER"/>
    <property type="match status" value="1"/>
</dbReference>
<dbReference type="InterPro" id="IPR004586">
    <property type="entry name" value="RecB"/>
</dbReference>
<keyword evidence="5 15" id="KW-0378">Hydrolase</keyword>
<dbReference type="NCBIfam" id="TIGR00609">
    <property type="entry name" value="recB"/>
    <property type="match status" value="1"/>
</dbReference>
<dbReference type="InterPro" id="IPR011604">
    <property type="entry name" value="PDDEXK-like_dom_sf"/>
</dbReference>
<comment type="subunit">
    <text evidence="15">Heterotrimer of RecB, RecC and RecD. All subunits contribute to DNA-binding. Interacts with RecA.</text>
</comment>
<dbReference type="GO" id="GO:0016887">
    <property type="term" value="F:ATP hydrolysis activity"/>
    <property type="evidence" value="ECO:0007669"/>
    <property type="project" value="RHEA"/>
</dbReference>
<dbReference type="GO" id="GO:0043138">
    <property type="term" value="F:3'-5' DNA helicase activity"/>
    <property type="evidence" value="ECO:0007669"/>
    <property type="project" value="UniProtKB-UniRule"/>
</dbReference>
<feature type="domain" description="UvrD-like helicase C-terminal" evidence="18">
    <location>
        <begin position="491"/>
        <end position="780"/>
    </location>
</feature>
<comment type="caution">
    <text evidence="19">The sequence shown here is derived from an EMBL/GenBank/DDBJ whole genome shotgun (WGS) entry which is preliminary data.</text>
</comment>
<keyword evidence="20" id="KW-1185">Reference proteome</keyword>
<evidence type="ECO:0000256" key="6">
    <source>
        <dbReference type="ARBA" id="ARBA00022806"/>
    </source>
</evidence>
<dbReference type="Gene3D" id="3.90.320.10">
    <property type="match status" value="1"/>
</dbReference>
<keyword evidence="3 15" id="KW-0547">Nucleotide-binding</keyword>
<dbReference type="GO" id="GO:0008854">
    <property type="term" value="F:exodeoxyribonuclease V activity"/>
    <property type="evidence" value="ECO:0007669"/>
    <property type="project" value="UniProtKB-EC"/>
</dbReference>
<dbReference type="GO" id="GO:0005524">
    <property type="term" value="F:ATP binding"/>
    <property type="evidence" value="ECO:0007669"/>
    <property type="project" value="UniProtKB-UniRule"/>
</dbReference>
<dbReference type="InterPro" id="IPR027417">
    <property type="entry name" value="P-loop_NTPase"/>
</dbReference>
<organism evidence="19 20">
    <name type="scientific">Otariodibacter oris</name>
    <dbReference type="NCBI Taxonomy" id="1032623"/>
    <lineage>
        <taxon>Bacteria</taxon>
        <taxon>Pseudomonadati</taxon>
        <taxon>Pseudomonadota</taxon>
        <taxon>Gammaproteobacteria</taxon>
        <taxon>Pasteurellales</taxon>
        <taxon>Pasteurellaceae</taxon>
        <taxon>Otariodibacter</taxon>
    </lineage>
</organism>
<evidence type="ECO:0000256" key="10">
    <source>
        <dbReference type="ARBA" id="ARBA00023125"/>
    </source>
</evidence>
<evidence type="ECO:0000256" key="14">
    <source>
        <dbReference type="ARBA" id="ARBA00048988"/>
    </source>
</evidence>
<evidence type="ECO:0000256" key="8">
    <source>
        <dbReference type="ARBA" id="ARBA00022840"/>
    </source>
</evidence>
<dbReference type="CDD" id="cd22352">
    <property type="entry name" value="RecB_C-like"/>
    <property type="match status" value="1"/>
</dbReference>
<evidence type="ECO:0000256" key="16">
    <source>
        <dbReference type="PROSITE-ProRule" id="PRU00560"/>
    </source>
</evidence>
<dbReference type="EC" id="5.6.2.4" evidence="15"/>
<accession>A0A420XGW0</accession>
<feature type="domain" description="UvrD-like helicase ATP-binding" evidence="17">
    <location>
        <begin position="1"/>
        <end position="474"/>
    </location>
</feature>
<evidence type="ECO:0000256" key="12">
    <source>
        <dbReference type="ARBA" id="ARBA00023235"/>
    </source>
</evidence>
<evidence type="ECO:0000259" key="17">
    <source>
        <dbReference type="PROSITE" id="PS51198"/>
    </source>
</evidence>
<dbReference type="Pfam" id="PF00580">
    <property type="entry name" value="UvrD-helicase"/>
    <property type="match status" value="1"/>
</dbReference>
<gene>
    <name evidence="15" type="primary">recB</name>
    <name evidence="19" type="ORF">DES31_0971</name>
</gene>
<evidence type="ECO:0000313" key="20">
    <source>
        <dbReference type="Proteomes" id="UP000280099"/>
    </source>
</evidence>
<dbReference type="Gene3D" id="3.40.50.300">
    <property type="entry name" value="P-loop containing nucleotide triphosphate hydrolases"/>
    <property type="match status" value="2"/>
</dbReference>
<evidence type="ECO:0000256" key="13">
    <source>
        <dbReference type="ARBA" id="ARBA00034617"/>
    </source>
</evidence>
<evidence type="ECO:0000256" key="9">
    <source>
        <dbReference type="ARBA" id="ARBA00022842"/>
    </source>
</evidence>
<dbReference type="EMBL" id="RBJC01000005">
    <property type="protein sequence ID" value="RKR72805.1"/>
    <property type="molecule type" value="Genomic_DNA"/>
</dbReference>
<dbReference type="Gene3D" id="1.10.486.10">
    <property type="entry name" value="PCRA, domain 4"/>
    <property type="match status" value="1"/>
</dbReference>
<evidence type="ECO:0000259" key="18">
    <source>
        <dbReference type="PROSITE" id="PS51217"/>
    </source>
</evidence>
<evidence type="ECO:0000256" key="2">
    <source>
        <dbReference type="ARBA" id="ARBA00022723"/>
    </source>
</evidence>
<keyword evidence="12 15" id="KW-0413">Isomerase</keyword>
<feature type="active site" description="For nuclease activity" evidence="15">
    <location>
        <position position="1124"/>
    </location>
</feature>
<dbReference type="InterPro" id="IPR000212">
    <property type="entry name" value="DNA_helicase_UvrD/REP"/>
</dbReference>
<keyword evidence="9 15" id="KW-0460">Magnesium</keyword>